<dbReference type="EC" id="5.4.3.6" evidence="1"/>
<dbReference type="Pfam" id="PF00221">
    <property type="entry name" value="Lyase_aromatic"/>
    <property type="match status" value="1"/>
</dbReference>
<proteinExistence type="predicted"/>
<organism evidence="1 2">
    <name type="scientific">Candidatus Rhabdochlamydia oedothoracis</name>
    <dbReference type="NCBI Taxonomy" id="2720720"/>
    <lineage>
        <taxon>Bacteria</taxon>
        <taxon>Pseudomonadati</taxon>
        <taxon>Chlamydiota</taxon>
        <taxon>Chlamydiia</taxon>
        <taxon>Parachlamydiales</taxon>
        <taxon>Candidatus Rhabdochlamydiaceae</taxon>
        <taxon>Candidatus Rhabdochlamydia</taxon>
    </lineage>
</organism>
<dbReference type="InterPro" id="IPR008948">
    <property type="entry name" value="L-Aspartase-like"/>
</dbReference>
<dbReference type="InterPro" id="IPR024083">
    <property type="entry name" value="Fumarase/histidase_N"/>
</dbReference>
<dbReference type="InterPro" id="IPR001106">
    <property type="entry name" value="Aromatic_Lyase"/>
</dbReference>
<gene>
    <name evidence="1" type="ORF">RHABOEDO_001298</name>
</gene>
<protein>
    <submittedName>
        <fullName evidence="1">Tyrosine 2,3-aminomutase</fullName>
        <ecNumber evidence="1">5.4.3.6</ecNumber>
    </submittedName>
</protein>
<dbReference type="SUPFAM" id="SSF48557">
    <property type="entry name" value="L-aspartase-like"/>
    <property type="match status" value="1"/>
</dbReference>
<reference evidence="1 2" key="1">
    <citation type="journal article" date="2022" name="bioRxiv">
        <title>Ecology and evolution of chlamydial symbionts of arthropods.</title>
        <authorList>
            <person name="Halter T."/>
            <person name="Koestlbacher S."/>
            <person name="Collingro A."/>
            <person name="Sixt B.S."/>
            <person name="Toenshoff E.R."/>
            <person name="Hendrickx F."/>
            <person name="Kostanjsek R."/>
            <person name="Horn M."/>
        </authorList>
    </citation>
    <scope>NUCLEOTIDE SEQUENCE [LARGE SCALE GENOMIC DNA]</scope>
    <source>
        <strain evidence="1">W744xW776</strain>
    </source>
</reference>
<sequence length="96" mass="10660">MNRFHTLFEKLSPISSARQLQENLISAVATNVGSYLDDHIVRATIFTRLNSLARSTSAISWTNFDKLVQMYNAGILPCIPSKGSLRCLVPKCDGMD</sequence>
<evidence type="ECO:0000313" key="1">
    <source>
        <dbReference type="EMBL" id="QYF49040.1"/>
    </source>
</evidence>
<dbReference type="Proteomes" id="UP000826014">
    <property type="component" value="Chromosome"/>
</dbReference>
<dbReference type="Gene3D" id="1.10.275.10">
    <property type="entry name" value="Fumarase/aspartase (N-terminal domain)"/>
    <property type="match status" value="1"/>
</dbReference>
<accession>A0ABX8V6E5</accession>
<dbReference type="RefSeq" id="WP_215216526.1">
    <property type="nucleotide sequence ID" value="NZ_CP075587.1"/>
</dbReference>
<evidence type="ECO:0000313" key="2">
    <source>
        <dbReference type="Proteomes" id="UP000826014"/>
    </source>
</evidence>
<keyword evidence="1" id="KW-0413">Isomerase</keyword>
<name>A0ABX8V6E5_9BACT</name>
<dbReference type="GO" id="GO:0050368">
    <property type="term" value="F:L-tyrosine 2,3-aminomutase activity"/>
    <property type="evidence" value="ECO:0007669"/>
    <property type="project" value="UniProtKB-EC"/>
</dbReference>
<keyword evidence="2" id="KW-1185">Reference proteome</keyword>
<dbReference type="EMBL" id="CP075587">
    <property type="protein sequence ID" value="QYF49040.1"/>
    <property type="molecule type" value="Genomic_DNA"/>
</dbReference>
<dbReference type="PANTHER" id="PTHR10362">
    <property type="entry name" value="HISTIDINE AMMONIA-LYASE"/>
    <property type="match status" value="1"/>
</dbReference>